<organism evidence="2 3">
    <name type="scientific">Victivallis lenta</name>
    <dbReference type="NCBI Taxonomy" id="2606640"/>
    <lineage>
        <taxon>Bacteria</taxon>
        <taxon>Pseudomonadati</taxon>
        <taxon>Lentisphaerota</taxon>
        <taxon>Lentisphaeria</taxon>
        <taxon>Victivallales</taxon>
        <taxon>Victivallaceae</taxon>
        <taxon>Victivallis</taxon>
    </lineage>
</organism>
<comment type="caution">
    <text evidence="2">The sequence shown here is derived from an EMBL/GenBank/DDBJ whole genome shotgun (WGS) entry which is preliminary data.</text>
</comment>
<feature type="domain" description="Sialidase" evidence="1">
    <location>
        <begin position="54"/>
        <end position="312"/>
    </location>
</feature>
<protein>
    <submittedName>
        <fullName evidence="2">Exo-alpha-sialidase</fullName>
    </submittedName>
</protein>
<dbReference type="PANTHER" id="PTHR43752:SF2">
    <property type="entry name" value="BNR_ASP-BOX REPEAT FAMILY PROTEIN"/>
    <property type="match status" value="1"/>
</dbReference>
<dbReference type="SUPFAM" id="SSF50939">
    <property type="entry name" value="Sialidases"/>
    <property type="match status" value="1"/>
</dbReference>
<dbReference type="Proteomes" id="UP000435649">
    <property type="component" value="Unassembled WGS sequence"/>
</dbReference>
<dbReference type="CDD" id="cd15482">
    <property type="entry name" value="Sialidase_non-viral"/>
    <property type="match status" value="1"/>
</dbReference>
<dbReference type="AlphaFoldDB" id="A0A844G2A7"/>
<dbReference type="Gene3D" id="2.120.10.10">
    <property type="match status" value="1"/>
</dbReference>
<accession>A0A844G2A7</accession>
<gene>
    <name evidence="2" type="ORF">FYJ85_12185</name>
</gene>
<reference evidence="2 3" key="1">
    <citation type="submission" date="2019-08" db="EMBL/GenBank/DDBJ databases">
        <title>In-depth cultivation of the pig gut microbiome towards novel bacterial diversity and tailored functional studies.</title>
        <authorList>
            <person name="Wylensek D."/>
            <person name="Hitch T.C.A."/>
            <person name="Clavel T."/>
        </authorList>
    </citation>
    <scope>NUCLEOTIDE SEQUENCE [LARGE SCALE GENOMIC DNA]</scope>
    <source>
        <strain evidence="2 3">BBE-744-WT-12</strain>
    </source>
</reference>
<dbReference type="EMBL" id="VUNS01000012">
    <property type="protein sequence ID" value="MST97797.1"/>
    <property type="molecule type" value="Genomic_DNA"/>
</dbReference>
<dbReference type="InterPro" id="IPR011040">
    <property type="entry name" value="Sialidase"/>
</dbReference>
<evidence type="ECO:0000313" key="3">
    <source>
        <dbReference type="Proteomes" id="UP000435649"/>
    </source>
</evidence>
<sequence>MQPGNRNQEKKMEHTDRIEFAYPATLMFKADDRFLFGREPTPRRMPDGSIVSLVYTGGTKEPHPDNVAAVIRSTDDGASWSKPELLFKHPFRCTWGTELFTETSRPFAVFQTFCHETTYAELRAFMTFTDDNGKSWTNPVSIPGVPPNFSVRQGKVLSDGSWLFPVYWLEQRSDWTACNAPDAFYTSGVIRSTDGGKTFSLHGAVATPGHAWEPEVTELEPGHLKMFVRYEHADAVLWESDSFDYGRSWSTARPSAIPNPGTKFVIYKIRGRHVLVNNVCTPERRERDVLELWISNDNCANWSKKLPLARLNKENPNTWDGFWDGGEALPQAAYPHGFADDGEEKLYLAIDSVRKFFFLKVPYSDLL</sequence>
<dbReference type="PANTHER" id="PTHR43752">
    <property type="entry name" value="BNR/ASP-BOX REPEAT FAMILY PROTEIN"/>
    <property type="match status" value="1"/>
</dbReference>
<keyword evidence="3" id="KW-1185">Reference proteome</keyword>
<proteinExistence type="predicted"/>
<dbReference type="Pfam" id="PF13088">
    <property type="entry name" value="BNR_2"/>
    <property type="match status" value="1"/>
</dbReference>
<evidence type="ECO:0000259" key="1">
    <source>
        <dbReference type="Pfam" id="PF13088"/>
    </source>
</evidence>
<evidence type="ECO:0000313" key="2">
    <source>
        <dbReference type="EMBL" id="MST97797.1"/>
    </source>
</evidence>
<dbReference type="InterPro" id="IPR036278">
    <property type="entry name" value="Sialidase_sf"/>
</dbReference>
<name>A0A844G2A7_9BACT</name>